<name>A0A6G1G2J8_9PEZI</name>
<gene>
    <name evidence="5 7" type="ORF">P152DRAFT_28236</name>
</gene>
<evidence type="ECO:0000256" key="3">
    <source>
        <dbReference type="ARBA" id="ARBA00023002"/>
    </source>
</evidence>
<keyword evidence="3" id="KW-0560">Oxidoreductase</keyword>
<dbReference type="PANTHER" id="PTHR44169:SF3">
    <property type="entry name" value="SHORT-CHAIN DEHYDROGENASE SRDE"/>
    <property type="match status" value="1"/>
</dbReference>
<dbReference type="InterPro" id="IPR036291">
    <property type="entry name" value="NAD(P)-bd_dom_sf"/>
</dbReference>
<dbReference type="OrthoDB" id="2102561at2759"/>
<dbReference type="RefSeq" id="XP_033533843.1">
    <property type="nucleotide sequence ID" value="XM_033674930.1"/>
</dbReference>
<dbReference type="AlphaFoldDB" id="A0A6G1G2J8"/>
<reference evidence="5 7" key="1">
    <citation type="submission" date="2020-01" db="EMBL/GenBank/DDBJ databases">
        <authorList>
            <consortium name="DOE Joint Genome Institute"/>
            <person name="Haridas S."/>
            <person name="Albert R."/>
            <person name="Binder M."/>
            <person name="Bloem J."/>
            <person name="Labutti K."/>
            <person name="Salamov A."/>
            <person name="Andreopoulos B."/>
            <person name="Baker S.E."/>
            <person name="Barry K."/>
            <person name="Bills G."/>
            <person name="Bluhm B.H."/>
            <person name="Cannon C."/>
            <person name="Castanera R."/>
            <person name="Culley D.E."/>
            <person name="Daum C."/>
            <person name="Ezra D."/>
            <person name="Gonzalez J.B."/>
            <person name="Henrissat B."/>
            <person name="Kuo A."/>
            <person name="Liang C."/>
            <person name="Lipzen A."/>
            <person name="Lutzoni F."/>
            <person name="Magnuson J."/>
            <person name="Mondo S."/>
            <person name="Nolan M."/>
            <person name="Ohm R."/>
            <person name="Pangilinan J."/>
            <person name="Park H.-J."/>
            <person name="Ramirez L."/>
            <person name="Alfaro M."/>
            <person name="Sun H."/>
            <person name="Tritt A."/>
            <person name="Yoshinaga Y."/>
            <person name="Zwiers L.-H."/>
            <person name="Turgeon B.G."/>
            <person name="Goodwin S.B."/>
            <person name="Spatafora J.W."/>
            <person name="Crous P.W."/>
            <person name="Grigoriev I.V."/>
        </authorList>
    </citation>
    <scope>NUCLEOTIDE SEQUENCE</scope>
    <source>
        <strain evidence="5 7">CBS 781.70</strain>
    </source>
</reference>
<dbReference type="SUPFAM" id="SSF51735">
    <property type="entry name" value="NAD(P)-binding Rossmann-fold domains"/>
    <property type="match status" value="1"/>
</dbReference>
<dbReference type="InterPro" id="IPR020904">
    <property type="entry name" value="Sc_DH/Rdtase_CS"/>
</dbReference>
<dbReference type="GO" id="GO:0005811">
    <property type="term" value="C:lipid droplet"/>
    <property type="evidence" value="ECO:0007669"/>
    <property type="project" value="TreeGrafter"/>
</dbReference>
<evidence type="ECO:0000313" key="6">
    <source>
        <dbReference type="Proteomes" id="UP000504638"/>
    </source>
</evidence>
<keyword evidence="6" id="KW-1185">Reference proteome</keyword>
<organism evidence="5">
    <name type="scientific">Eremomyces bilateralis CBS 781.70</name>
    <dbReference type="NCBI Taxonomy" id="1392243"/>
    <lineage>
        <taxon>Eukaryota</taxon>
        <taxon>Fungi</taxon>
        <taxon>Dikarya</taxon>
        <taxon>Ascomycota</taxon>
        <taxon>Pezizomycotina</taxon>
        <taxon>Dothideomycetes</taxon>
        <taxon>Dothideomycetes incertae sedis</taxon>
        <taxon>Eremomycetales</taxon>
        <taxon>Eremomycetaceae</taxon>
        <taxon>Eremomyces</taxon>
    </lineage>
</organism>
<proteinExistence type="inferred from homology"/>
<dbReference type="Pfam" id="PF00106">
    <property type="entry name" value="adh_short"/>
    <property type="match status" value="1"/>
</dbReference>
<dbReference type="PROSITE" id="PS00061">
    <property type="entry name" value="ADH_SHORT"/>
    <property type="match status" value="1"/>
</dbReference>
<dbReference type="PANTHER" id="PTHR44169">
    <property type="entry name" value="NADPH-DEPENDENT 1-ACYLDIHYDROXYACETONE PHOSPHATE REDUCTASE"/>
    <property type="match status" value="1"/>
</dbReference>
<protein>
    <submittedName>
        <fullName evidence="5 7">NAD(P)-binding protein</fullName>
    </submittedName>
</protein>
<comment type="similarity">
    <text evidence="1 4">Belongs to the short-chain dehydrogenases/reductases (SDR) family.</text>
</comment>
<keyword evidence="2" id="KW-0521">NADP</keyword>
<dbReference type="PRINTS" id="PR00080">
    <property type="entry name" value="SDRFAMILY"/>
</dbReference>
<dbReference type="GO" id="GO:0005783">
    <property type="term" value="C:endoplasmic reticulum"/>
    <property type="evidence" value="ECO:0007669"/>
    <property type="project" value="TreeGrafter"/>
</dbReference>
<sequence length="319" mass="34905">MTSPSKPPRSVLITGCSAGGIGDALAQEFKRRGLRVFATARDVGKMAHLEKLAIELLELDVTDEESAARAAAEVGRRTGERLDILVNNSGAGYMVPITDSKLSTARNLFETNLFSIFIVTSAFMPFLIESRGLVVNNSSGNDRIPSAYHSWYNASKAAVTNLGDSMRLEFAPLGVRVVTIVTGSVKTKFMSNVVNFKEAAVTPTETEAASQESAPAPKPSEYQLIPPTSYYYPLRDVIEKREWMFETMKPLDVDIYAQRVVGDLLGNPSPRIYRGSASSLAWALAKFVPQGWLDGYLRKMSGLNTLEPNFPKKNPAETS</sequence>
<dbReference type="GO" id="GO:0004806">
    <property type="term" value="F:triacylglycerol lipase activity"/>
    <property type="evidence" value="ECO:0007669"/>
    <property type="project" value="TreeGrafter"/>
</dbReference>
<dbReference type="EMBL" id="ML975158">
    <property type="protein sequence ID" value="KAF1812212.1"/>
    <property type="molecule type" value="Genomic_DNA"/>
</dbReference>
<evidence type="ECO:0000256" key="2">
    <source>
        <dbReference type="ARBA" id="ARBA00022857"/>
    </source>
</evidence>
<reference evidence="7" key="2">
    <citation type="submission" date="2020-04" db="EMBL/GenBank/DDBJ databases">
        <authorList>
            <consortium name="NCBI Genome Project"/>
        </authorList>
    </citation>
    <scope>NUCLEOTIDE SEQUENCE</scope>
    <source>
        <strain evidence="7">CBS 781.70</strain>
    </source>
</reference>
<evidence type="ECO:0000313" key="5">
    <source>
        <dbReference type="EMBL" id="KAF1812212.1"/>
    </source>
</evidence>
<dbReference type="Proteomes" id="UP000504638">
    <property type="component" value="Unplaced"/>
</dbReference>
<dbReference type="PRINTS" id="PR00081">
    <property type="entry name" value="GDHRDH"/>
</dbReference>
<dbReference type="GO" id="GO:0000140">
    <property type="term" value="F:acylglycerone-phosphate reductase (NADP+) activity"/>
    <property type="evidence" value="ECO:0007669"/>
    <property type="project" value="TreeGrafter"/>
</dbReference>
<dbReference type="GO" id="GO:0006654">
    <property type="term" value="P:phosphatidic acid biosynthetic process"/>
    <property type="evidence" value="ECO:0007669"/>
    <property type="project" value="TreeGrafter"/>
</dbReference>
<evidence type="ECO:0000313" key="7">
    <source>
        <dbReference type="RefSeq" id="XP_033533843.1"/>
    </source>
</evidence>
<dbReference type="GO" id="GO:0019433">
    <property type="term" value="P:triglyceride catabolic process"/>
    <property type="evidence" value="ECO:0007669"/>
    <property type="project" value="TreeGrafter"/>
</dbReference>
<reference evidence="7" key="3">
    <citation type="submission" date="2025-04" db="UniProtKB">
        <authorList>
            <consortium name="RefSeq"/>
        </authorList>
    </citation>
    <scope>IDENTIFICATION</scope>
    <source>
        <strain evidence="7">CBS 781.70</strain>
    </source>
</reference>
<dbReference type="GeneID" id="54415500"/>
<evidence type="ECO:0000256" key="1">
    <source>
        <dbReference type="ARBA" id="ARBA00006484"/>
    </source>
</evidence>
<dbReference type="Gene3D" id="3.40.50.720">
    <property type="entry name" value="NAD(P)-binding Rossmann-like Domain"/>
    <property type="match status" value="1"/>
</dbReference>
<accession>A0A6G1G2J8</accession>
<evidence type="ECO:0000256" key="4">
    <source>
        <dbReference type="RuleBase" id="RU000363"/>
    </source>
</evidence>
<dbReference type="InterPro" id="IPR002347">
    <property type="entry name" value="SDR_fam"/>
</dbReference>